<evidence type="ECO:0000313" key="2">
    <source>
        <dbReference type="Proteomes" id="UP001595907"/>
    </source>
</evidence>
<dbReference type="Proteomes" id="UP001595907">
    <property type="component" value="Unassembled WGS sequence"/>
</dbReference>
<dbReference type="RefSeq" id="WP_379706905.1">
    <property type="nucleotide sequence ID" value="NZ_JBHSCZ010000001.1"/>
</dbReference>
<gene>
    <name evidence="1" type="ORF">ACFOWM_03035</name>
</gene>
<evidence type="ECO:0000313" key="1">
    <source>
        <dbReference type="EMBL" id="MFC4261842.1"/>
    </source>
</evidence>
<name>A0ABV8QQD8_9BACT</name>
<keyword evidence="2" id="KW-1185">Reference proteome</keyword>
<comment type="caution">
    <text evidence="1">The sequence shown here is derived from an EMBL/GenBank/DDBJ whole genome shotgun (WGS) entry which is preliminary data.</text>
</comment>
<dbReference type="EMBL" id="JBHSCZ010000001">
    <property type="protein sequence ID" value="MFC4261842.1"/>
    <property type="molecule type" value="Genomic_DNA"/>
</dbReference>
<accession>A0ABV8QQD8</accession>
<reference evidence="2" key="1">
    <citation type="journal article" date="2019" name="Int. J. Syst. Evol. Microbiol.">
        <title>The Global Catalogue of Microorganisms (GCM) 10K type strain sequencing project: providing services to taxonomists for standard genome sequencing and annotation.</title>
        <authorList>
            <consortium name="The Broad Institute Genomics Platform"/>
            <consortium name="The Broad Institute Genome Sequencing Center for Infectious Disease"/>
            <person name="Wu L."/>
            <person name="Ma J."/>
        </authorList>
    </citation>
    <scope>NUCLEOTIDE SEQUENCE [LARGE SCALE GENOMIC DNA]</scope>
    <source>
        <strain evidence="2">CECT 8289</strain>
    </source>
</reference>
<organism evidence="1 2">
    <name type="scientific">Ferruginibacter yonginensis</name>
    <dbReference type="NCBI Taxonomy" id="1310416"/>
    <lineage>
        <taxon>Bacteria</taxon>
        <taxon>Pseudomonadati</taxon>
        <taxon>Bacteroidota</taxon>
        <taxon>Chitinophagia</taxon>
        <taxon>Chitinophagales</taxon>
        <taxon>Chitinophagaceae</taxon>
        <taxon>Ferruginibacter</taxon>
    </lineage>
</organism>
<proteinExistence type="predicted"/>
<sequence>MFIIQSCKKNEHHLDINVDESSKIKKTEVAYPNINGEMFKVFYNGTEIFVEKKLDRYVWLGDIAFDQKTFDSLKIISNTVGRTFRPTLDNHWPNGQVNYIIGSGFTTNEINSINNAMSDYLNKTSLHSINYLQYNLTVIIF</sequence>
<protein>
    <submittedName>
        <fullName evidence="1">Uncharacterized protein</fullName>
    </submittedName>
</protein>